<proteinExistence type="predicted"/>
<keyword evidence="3" id="KW-0472">Membrane</keyword>
<keyword evidence="1" id="KW-0175">Coiled coil</keyword>
<sequence>MIGHEDVDPRDLQDRDSDDDGEASDLFRNRVTASSRPEFRIHCWDLEYDFSDLLNLEGLWDAGAWPWLRRHATHVNQLLIRVSMCLSCDSMIRSVNHKLVSSGQNCKWRRRCPVRHLRCPNLLCLVTTGACPLLLCSWLLLPTPKLTMEPNNAKNSARFCLCLWNWEGLVQNKSLGHQKFCSASKSKSKSKSKRGRLAAGKRLYKSSIQRAKTSVGMKMRERRMGEMMEEKRRMEESLRASRRDAAEAEERLRLVETTRDRLLLESNGITILFMLLGALEDLLILALPFY</sequence>
<accession>A0ABR2FZJ4</accession>
<dbReference type="Proteomes" id="UP001472677">
    <property type="component" value="Unassembled WGS sequence"/>
</dbReference>
<reference evidence="4 5" key="1">
    <citation type="journal article" date="2024" name="G3 (Bethesda)">
        <title>Genome assembly of Hibiscus sabdariffa L. provides insights into metabolisms of medicinal natural products.</title>
        <authorList>
            <person name="Kim T."/>
        </authorList>
    </citation>
    <scope>NUCLEOTIDE SEQUENCE [LARGE SCALE GENOMIC DNA]</scope>
    <source>
        <strain evidence="4">TK-2024</strain>
        <tissue evidence="4">Old leaves</tissue>
    </source>
</reference>
<feature type="compositionally biased region" description="Basic and acidic residues" evidence="2">
    <location>
        <begin position="1"/>
        <end position="15"/>
    </location>
</feature>
<protein>
    <submittedName>
        <fullName evidence="4">Uncharacterized protein</fullName>
    </submittedName>
</protein>
<keyword evidence="3" id="KW-0812">Transmembrane</keyword>
<evidence type="ECO:0000256" key="2">
    <source>
        <dbReference type="SAM" id="MobiDB-lite"/>
    </source>
</evidence>
<feature type="coiled-coil region" evidence="1">
    <location>
        <begin position="224"/>
        <end position="265"/>
    </location>
</feature>
<evidence type="ECO:0000256" key="1">
    <source>
        <dbReference type="SAM" id="Coils"/>
    </source>
</evidence>
<gene>
    <name evidence="4" type="ORF">V6N12_024080</name>
</gene>
<feature type="transmembrane region" description="Helical" evidence="3">
    <location>
        <begin position="119"/>
        <end position="141"/>
    </location>
</feature>
<organism evidence="4 5">
    <name type="scientific">Hibiscus sabdariffa</name>
    <name type="common">roselle</name>
    <dbReference type="NCBI Taxonomy" id="183260"/>
    <lineage>
        <taxon>Eukaryota</taxon>
        <taxon>Viridiplantae</taxon>
        <taxon>Streptophyta</taxon>
        <taxon>Embryophyta</taxon>
        <taxon>Tracheophyta</taxon>
        <taxon>Spermatophyta</taxon>
        <taxon>Magnoliopsida</taxon>
        <taxon>eudicotyledons</taxon>
        <taxon>Gunneridae</taxon>
        <taxon>Pentapetalae</taxon>
        <taxon>rosids</taxon>
        <taxon>malvids</taxon>
        <taxon>Malvales</taxon>
        <taxon>Malvaceae</taxon>
        <taxon>Malvoideae</taxon>
        <taxon>Hibiscus</taxon>
    </lineage>
</organism>
<evidence type="ECO:0000313" key="4">
    <source>
        <dbReference type="EMBL" id="KAK8589689.1"/>
    </source>
</evidence>
<evidence type="ECO:0000256" key="3">
    <source>
        <dbReference type="SAM" id="Phobius"/>
    </source>
</evidence>
<comment type="caution">
    <text evidence="4">The sequence shown here is derived from an EMBL/GenBank/DDBJ whole genome shotgun (WGS) entry which is preliminary data.</text>
</comment>
<name>A0ABR2FZJ4_9ROSI</name>
<feature type="region of interest" description="Disordered" evidence="2">
    <location>
        <begin position="1"/>
        <end position="23"/>
    </location>
</feature>
<keyword evidence="3" id="KW-1133">Transmembrane helix</keyword>
<keyword evidence="5" id="KW-1185">Reference proteome</keyword>
<evidence type="ECO:0000313" key="5">
    <source>
        <dbReference type="Proteomes" id="UP001472677"/>
    </source>
</evidence>
<dbReference type="EMBL" id="JBBPBM010000004">
    <property type="protein sequence ID" value="KAK8589689.1"/>
    <property type="molecule type" value="Genomic_DNA"/>
</dbReference>